<dbReference type="PROSITE" id="PS00146">
    <property type="entry name" value="BETA_LACTAMASE_A"/>
    <property type="match status" value="1"/>
</dbReference>
<dbReference type="EC" id="3.1.1.103" evidence="2"/>
<dbReference type="InterPro" id="IPR023650">
    <property type="entry name" value="Beta-lactam_class-A_AS"/>
</dbReference>
<accession>A0ABU9ED77</accession>
<reference evidence="2 3" key="1">
    <citation type="submission" date="2024-02" db="EMBL/GenBank/DDBJ databases">
        <title>A novel Gemmatimonadota bacterium.</title>
        <authorList>
            <person name="Du Z.-J."/>
            <person name="Ye Y.-Q."/>
        </authorList>
    </citation>
    <scope>NUCLEOTIDE SEQUENCE [LARGE SCALE GENOMIC DNA]</scope>
    <source>
        <strain evidence="2 3">DH-20</strain>
    </source>
</reference>
<keyword evidence="2" id="KW-0378">Hydrolase</keyword>
<dbReference type="Proteomes" id="UP001484239">
    <property type="component" value="Unassembled WGS sequence"/>
</dbReference>
<dbReference type="PROSITE" id="PS51257">
    <property type="entry name" value="PROKAR_LIPOPROTEIN"/>
    <property type="match status" value="1"/>
</dbReference>
<dbReference type="InterPro" id="IPR012338">
    <property type="entry name" value="Beta-lactam/transpept-like"/>
</dbReference>
<evidence type="ECO:0000259" key="1">
    <source>
        <dbReference type="Pfam" id="PF00144"/>
    </source>
</evidence>
<dbReference type="Pfam" id="PF00144">
    <property type="entry name" value="Beta-lactamase"/>
    <property type="match status" value="1"/>
</dbReference>
<proteinExistence type="predicted"/>
<evidence type="ECO:0000313" key="3">
    <source>
        <dbReference type="Proteomes" id="UP001484239"/>
    </source>
</evidence>
<dbReference type="PANTHER" id="PTHR46825">
    <property type="entry name" value="D-ALANYL-D-ALANINE-CARBOXYPEPTIDASE/ENDOPEPTIDASE AMPH"/>
    <property type="match status" value="1"/>
</dbReference>
<dbReference type="RefSeq" id="WP_405282559.1">
    <property type="nucleotide sequence ID" value="NZ_CP144380.1"/>
</dbReference>
<organism evidence="2 3">
    <name type="scientific">Gaopeijia maritima</name>
    <dbReference type="NCBI Taxonomy" id="3119007"/>
    <lineage>
        <taxon>Bacteria</taxon>
        <taxon>Pseudomonadati</taxon>
        <taxon>Gemmatimonadota</taxon>
        <taxon>Longimicrobiia</taxon>
        <taxon>Gaopeijiales</taxon>
        <taxon>Gaopeijiaceae</taxon>
        <taxon>Gaopeijia</taxon>
    </lineage>
</organism>
<gene>
    <name evidence="2" type="ORF">WI372_16815</name>
</gene>
<protein>
    <submittedName>
        <fullName evidence="2">Serine hydrolase domain-containing protein</fullName>
        <ecNumber evidence="2">3.1.1.103</ecNumber>
    </submittedName>
</protein>
<dbReference type="EMBL" id="JBBHLI010000013">
    <property type="protein sequence ID" value="MEK9502659.1"/>
    <property type="molecule type" value="Genomic_DNA"/>
</dbReference>
<keyword evidence="3" id="KW-1185">Reference proteome</keyword>
<dbReference type="InterPro" id="IPR050491">
    <property type="entry name" value="AmpC-like"/>
</dbReference>
<sequence>MRTHHGPALRLLLGAALLSGCAEPVDPPSPLAASIDSILSVALDDGPLAGASVAVVRGGEPIFQGFYGLADVERGLPVTADTRFNVASVAKIIAAATVLRLAEEGRLSLDQPVVELLPELEGRAVLEGVQVRHLLDMTSGLPDYVSADLERWLQTREPLDPSFVLDELSRSEKVFDPGEQWMYTNTGFYLAGLIVERVAAAPWAEVVDAQVVSPLGLRATGLCDEMGAERSIGYEATDSGFVRSVQDAERGVRGDAGLCTTATELALLPDRLRSDGLTAASLQRMLAPTRLPNGTGVDYGLGVARGRLFGRNLWGHLGGSGSIVAALYHFVPDTVSVAVVVNTRQASLGGLELVADVAAAVLAVGSPSLPTAIPGDASLAAFEGRFVGDRSRTEYQMRVVENALVRSEPGDPESALALTRIGPLEFGRADWPLDRFLFHRMEGAVTGYSAYYNGIFDGYYARRD</sequence>
<dbReference type="InterPro" id="IPR001466">
    <property type="entry name" value="Beta-lactam-related"/>
</dbReference>
<evidence type="ECO:0000313" key="2">
    <source>
        <dbReference type="EMBL" id="MEK9502659.1"/>
    </source>
</evidence>
<dbReference type="SUPFAM" id="SSF56601">
    <property type="entry name" value="beta-lactamase/transpeptidase-like"/>
    <property type="match status" value="1"/>
</dbReference>
<name>A0ABU9ED77_9BACT</name>
<dbReference type="GO" id="GO:0016787">
    <property type="term" value="F:hydrolase activity"/>
    <property type="evidence" value="ECO:0007669"/>
    <property type="project" value="UniProtKB-KW"/>
</dbReference>
<dbReference type="PANTHER" id="PTHR46825:SF9">
    <property type="entry name" value="BETA-LACTAMASE-RELATED DOMAIN-CONTAINING PROTEIN"/>
    <property type="match status" value="1"/>
</dbReference>
<comment type="caution">
    <text evidence="2">The sequence shown here is derived from an EMBL/GenBank/DDBJ whole genome shotgun (WGS) entry which is preliminary data.</text>
</comment>
<feature type="domain" description="Beta-lactamase-related" evidence="1">
    <location>
        <begin position="40"/>
        <end position="344"/>
    </location>
</feature>
<dbReference type="Gene3D" id="3.40.710.10">
    <property type="entry name" value="DD-peptidase/beta-lactamase superfamily"/>
    <property type="match status" value="1"/>
</dbReference>